<feature type="transmembrane region" description="Helical" evidence="1">
    <location>
        <begin position="12"/>
        <end position="35"/>
    </location>
</feature>
<comment type="caution">
    <text evidence="2">The sequence shown here is derived from an EMBL/GenBank/DDBJ whole genome shotgun (WGS) entry which is preliminary data.</text>
</comment>
<sequence>MARERISSSDRCWRYMKLNHIAFAATLFYVGYVFGCMNNDERISRLIRGGQRNDANLSDDGRKAESVQVESTIDAPAGFEKSPVEQIEIKEDVESPAMGIMPNKIAYANGPVIYNDNRRTTSINLLGERHSGTNWITDHLQECFGDQIPIQSNFTRFKHWFQFDDVHIRNDSAVVIAMFRDPYDWVEAMRERPHHAHQHIGMQWKDFVTTPWVGPRRAADIIKMEQAKEEGVHMEKAGCLAGYTFDEVIPCSTEDSIEVDGYSSYMYELRHDKSHRAYDSIIELRSEKIRNFMQVPQLHGVKAFFPERYEALYMRGTAYFIKQLEEVMGLKANCTPFAGKGVVAHKRVDPAYMEWMNNYHDWEAEALIGYVPRTPIDQEDVPLTPEQLDLTLSSRQSNAQFK</sequence>
<accession>A0ABD3MTB8</accession>
<evidence type="ECO:0000313" key="3">
    <source>
        <dbReference type="Proteomes" id="UP001530293"/>
    </source>
</evidence>
<evidence type="ECO:0008006" key="4">
    <source>
        <dbReference type="Google" id="ProtNLM"/>
    </source>
</evidence>
<evidence type="ECO:0000256" key="1">
    <source>
        <dbReference type="SAM" id="Phobius"/>
    </source>
</evidence>
<keyword evidence="1" id="KW-1133">Transmembrane helix</keyword>
<evidence type="ECO:0000313" key="2">
    <source>
        <dbReference type="EMBL" id="KAL3767185.1"/>
    </source>
</evidence>
<proteinExistence type="predicted"/>
<reference evidence="2 3" key="1">
    <citation type="submission" date="2024-10" db="EMBL/GenBank/DDBJ databases">
        <title>Updated reference genomes for cyclostephanoid diatoms.</title>
        <authorList>
            <person name="Roberts W.R."/>
            <person name="Alverson A.J."/>
        </authorList>
    </citation>
    <scope>NUCLEOTIDE SEQUENCE [LARGE SCALE GENOMIC DNA]</scope>
    <source>
        <strain evidence="2 3">AJA232-27</strain>
    </source>
</reference>
<dbReference type="AlphaFoldDB" id="A0ABD3MTB8"/>
<keyword evidence="1" id="KW-0472">Membrane</keyword>
<gene>
    <name evidence="2" type="ORF">ACHAWU_003276</name>
</gene>
<keyword evidence="3" id="KW-1185">Reference proteome</keyword>
<protein>
    <recommendedName>
        <fullName evidence="4">Sulfotransferase domain-containing protein</fullName>
    </recommendedName>
</protein>
<dbReference type="Proteomes" id="UP001530293">
    <property type="component" value="Unassembled WGS sequence"/>
</dbReference>
<organism evidence="2 3">
    <name type="scientific">Discostella pseudostelligera</name>
    <dbReference type="NCBI Taxonomy" id="259834"/>
    <lineage>
        <taxon>Eukaryota</taxon>
        <taxon>Sar</taxon>
        <taxon>Stramenopiles</taxon>
        <taxon>Ochrophyta</taxon>
        <taxon>Bacillariophyta</taxon>
        <taxon>Coscinodiscophyceae</taxon>
        <taxon>Thalassiosirophycidae</taxon>
        <taxon>Stephanodiscales</taxon>
        <taxon>Stephanodiscaceae</taxon>
        <taxon>Discostella</taxon>
    </lineage>
</organism>
<name>A0ABD3MTB8_9STRA</name>
<dbReference type="EMBL" id="JALLBG020000077">
    <property type="protein sequence ID" value="KAL3767185.1"/>
    <property type="molecule type" value="Genomic_DNA"/>
</dbReference>
<keyword evidence="1" id="KW-0812">Transmembrane</keyword>